<dbReference type="Gene3D" id="2.60.40.1910">
    <property type="match status" value="4"/>
</dbReference>
<keyword evidence="16 17" id="KW-0031">Aminopeptidase</keyword>
<feature type="domain" description="Aminopeptidase N-like N-terminal" evidence="14">
    <location>
        <begin position="1815"/>
        <end position="2000"/>
    </location>
</feature>
<dbReference type="InterPro" id="IPR050344">
    <property type="entry name" value="Peptidase_M1_aminopeptidases"/>
</dbReference>
<dbReference type="InterPro" id="IPR014782">
    <property type="entry name" value="Peptidase_M1_dom"/>
</dbReference>
<dbReference type="GO" id="GO:0070006">
    <property type="term" value="F:metalloaminopeptidase activity"/>
    <property type="evidence" value="ECO:0007669"/>
    <property type="project" value="TreeGrafter"/>
</dbReference>
<dbReference type="CDD" id="cd09601">
    <property type="entry name" value="M1_APN-Q_like"/>
    <property type="match status" value="4"/>
</dbReference>
<feature type="domain" description="Aminopeptidase N-like N-terminal" evidence="14">
    <location>
        <begin position="2696"/>
        <end position="2883"/>
    </location>
</feature>
<dbReference type="Pfam" id="PF01433">
    <property type="entry name" value="Peptidase_M1"/>
    <property type="match status" value="4"/>
</dbReference>
<keyword evidence="6" id="KW-0479">Metal-binding</keyword>
<evidence type="ECO:0000256" key="5">
    <source>
        <dbReference type="ARBA" id="ARBA00022670"/>
    </source>
</evidence>
<evidence type="ECO:0000256" key="1">
    <source>
        <dbReference type="ARBA" id="ARBA00001947"/>
    </source>
</evidence>
<feature type="signal peptide" evidence="11">
    <location>
        <begin position="1"/>
        <end position="20"/>
    </location>
</feature>
<feature type="domain" description="Peptidase M1 membrane alanine aminopeptidase" evidence="12">
    <location>
        <begin position="1151"/>
        <end position="1375"/>
    </location>
</feature>
<dbReference type="GO" id="GO:0005886">
    <property type="term" value="C:plasma membrane"/>
    <property type="evidence" value="ECO:0007669"/>
    <property type="project" value="UniProtKB-SubCell"/>
</dbReference>
<comment type="subcellular location">
    <subcellularLocation>
        <location evidence="2">Cell membrane</location>
        <topology evidence="2">Lipid-anchor</topology>
        <topology evidence="2">GPI-anchor</topology>
    </subcellularLocation>
</comment>
<evidence type="ECO:0000259" key="12">
    <source>
        <dbReference type="Pfam" id="PF01433"/>
    </source>
</evidence>
<dbReference type="KEGG" id="nlo:107222618"/>
<evidence type="ECO:0000256" key="9">
    <source>
        <dbReference type="ARBA" id="ARBA00023049"/>
    </source>
</evidence>
<dbReference type="RefSeq" id="XP_046588771.1">
    <property type="nucleotide sequence ID" value="XM_046732815.1"/>
</dbReference>
<dbReference type="Gene3D" id="1.10.390.10">
    <property type="entry name" value="Neutral Protease Domain 2"/>
    <property type="match status" value="4"/>
</dbReference>
<feature type="domain" description="ERAP1-like C-terminal" evidence="13">
    <location>
        <begin position="1453"/>
        <end position="1762"/>
    </location>
</feature>
<evidence type="ECO:0000259" key="14">
    <source>
        <dbReference type="Pfam" id="PF17900"/>
    </source>
</evidence>
<keyword evidence="15" id="KW-1185">Reference proteome</keyword>
<dbReference type="InterPro" id="IPR042097">
    <property type="entry name" value="Aminopeptidase_N-like_N_sf"/>
</dbReference>
<dbReference type="GeneID" id="107222618"/>
<feature type="chain" id="PRO_5045019076" evidence="11">
    <location>
        <begin position="21"/>
        <end position="3625"/>
    </location>
</feature>
<dbReference type="RefSeq" id="XP_015517534.2">
    <property type="nucleotide sequence ID" value="XM_015662048.2"/>
</dbReference>
<dbReference type="GO" id="GO:0006508">
    <property type="term" value="P:proteolysis"/>
    <property type="evidence" value="ECO:0007669"/>
    <property type="project" value="UniProtKB-KW"/>
</dbReference>
<evidence type="ECO:0000256" key="7">
    <source>
        <dbReference type="ARBA" id="ARBA00022801"/>
    </source>
</evidence>
<feature type="domain" description="Peptidase M1 membrane alanine aminopeptidase" evidence="12">
    <location>
        <begin position="270"/>
        <end position="495"/>
    </location>
</feature>
<dbReference type="SUPFAM" id="SSF63737">
    <property type="entry name" value="Leukotriene A4 hydrolase N-terminal domain"/>
    <property type="match status" value="4"/>
</dbReference>
<evidence type="ECO:0000313" key="15">
    <source>
        <dbReference type="Proteomes" id="UP000829291"/>
    </source>
</evidence>
<evidence type="ECO:0000256" key="4">
    <source>
        <dbReference type="ARBA" id="ARBA00022622"/>
    </source>
</evidence>
<name>A0A6J0BSQ7_NEOLC</name>
<dbReference type="InParanoid" id="A0A6J0BSQ7"/>
<keyword evidence="5" id="KW-0645">Protease</keyword>
<dbReference type="PANTHER" id="PTHR11533">
    <property type="entry name" value="PROTEASE M1 ZINC METALLOPROTEASE"/>
    <property type="match status" value="1"/>
</dbReference>
<protein>
    <submittedName>
        <fullName evidence="16 17">Aminopeptidase-2</fullName>
    </submittedName>
</protein>
<keyword evidence="7" id="KW-0378">Hydrolase</keyword>
<dbReference type="InterPro" id="IPR001930">
    <property type="entry name" value="Peptidase_M1"/>
</dbReference>
<dbReference type="InterPro" id="IPR034016">
    <property type="entry name" value="M1_APN-typ"/>
</dbReference>
<dbReference type="PRINTS" id="PR00756">
    <property type="entry name" value="ALADIPTASE"/>
</dbReference>
<dbReference type="SUPFAM" id="SSF55486">
    <property type="entry name" value="Metalloproteases ('zincins'), catalytic domain"/>
    <property type="match status" value="4"/>
</dbReference>
<feature type="domain" description="Aminopeptidase N-like N-terminal" evidence="14">
    <location>
        <begin position="934"/>
        <end position="1119"/>
    </location>
</feature>
<keyword evidence="4" id="KW-0336">GPI-anchor</keyword>
<keyword evidence="10" id="KW-0449">Lipoprotein</keyword>
<evidence type="ECO:0000313" key="17">
    <source>
        <dbReference type="RefSeq" id="XP_046588771.1"/>
    </source>
</evidence>
<dbReference type="GO" id="GO:0043171">
    <property type="term" value="P:peptide catabolic process"/>
    <property type="evidence" value="ECO:0007669"/>
    <property type="project" value="TreeGrafter"/>
</dbReference>
<comment type="cofactor">
    <cofactor evidence="1">
        <name>Zn(2+)</name>
        <dbReference type="ChEBI" id="CHEBI:29105"/>
    </cofactor>
</comment>
<sequence>MRATPVVVAAVAVLLASTWAYPNVEDHAAKFESRQIQDRADEEYRLPTTLSPENYTVILAPYIEDGNFTFDGFVYIEMKVIEETNLITLHAKDLNISWIEVTLENSNTINITDQALNEVTDILTLTLESSLTANSSVYLKILYVGVLNDDMTGFYRSSYTDSNGTTKWVATTQFQPTYARQAFPCFDEPAFKAKFNILINRPEEYHAISNMPIVNASEVSNGRITDVFDETPIMSTYLLAILVSDFENLTTSDGNFSTWARPNAISQAEYALSLGPLILAYYSEITGHDFPLAKLDMAALTDFSWGAMENWGLVTYRETAMLYDANHSSATAKSRVATVVAHELAHMWFGNIITLEWWDYAWLNEGFARRFQYLATDSVESSWNLLHQFLVDQHQVVFANDALESAHALVASVLTPTEISNHFSTISYNKGASIIRMIETILGESVWHAVLHEYIDAHLYGNVKPDDLWAAIQDQVDINDVDLGNQTVKTVLDTWILQAGYPVVTVNLNQSTGIATISQERFLLRGTESSVTNLTWWVPISYITASEPNFNDTSTKYWLGNETATIQVDNGTADWVLFNVQETGYYRVNYDVESWTKIMNLLNSADFETIHVLNRAQIVDDLLNLARADYVSYEITLAATQYLAQEGNYVPWKAFFTGLNYLDRRFLGQDDIYALFQTHVLTLTDNIYNELGFDDVTGEDWLDTLNRRQILDWVCNFGHEECISKSLEYFAAYKANTSNTVSPNQRTAVYCTAIKHGTSDDWYFLWNQYSLANVAAEQIVILQSLGCSRNYTILYDYLHYLLEEERGIRAQDMSTVYAAVYTYGGLEGVNATLDFVADYYADVESYYGSLSYVSSILSGASQRLSTQELLDKFSSIIETHADNLTTISSSLSSQLTLAQYELNWYEEHAAVISTWLSEQYETMDDYRLPTTIYPTTYEIYLSPYLVEDNFTFDGSVQIAANVVEQTNKIVLQYYEITITNVSVAANSSSLIISNTTYNSTTHKYTIILETALAAGTSIVIDIIYVGTLDDDMQGFYRSSYINAEGETRWLAATQFQSTYARQAFPCFDEPSFKAKFTLHVRRLTNYTSISNMPLANSTASENGYMWDTFDQSLTMSTYLVAVLVSDFDVVTNTTANFSVWTRPAATSQAEYALDFGPRMLTYFENLFGHEYQLSKVDMVGIPDFSAGAMENWGLITYRETRVLYDEDHSSAAAQQRTSPVISHELLHMWFGNLVSPSWWRVVWLSEAFARYYQYFGTAAIEPTWKFDQQFVVDQLQVVFATDALESAIPMTNDVSTPSQVSSNFGTISYAKGASIVRMTENFLGSEPFVAALHNYLDARQYSTADPEDLWEALQEQVDIYGLVLGSSVEDILKTWTEQAGFPVVNVSITNGIATLSQERFLLRKTNSSVTNVTWWVPITWTTSSDPNFENTTAKYWFSNETATVQIADGTPNWTIFNVQESGYYRVNYDSDSWARIIAYLKSSSFEEIHELNRAAIVDDLLHLARAGYLDYETALDGLQYLSQETNYLPFKSAFTSLVYLNRRFAGQNGESLYNTHMLALVDNIYHELGFEDQDGDDRFIVLLRSEVNSWACDFGLDDCISKSLEYYAEWKANSSNLVPKNQRPAVYCTAIKYGSSDDWEYLYEAYLNSNVAAEQTVILTALGCSQNTTILNKYLSYATTGFASNGIRRQDSTSVFAAVYGAGLFGAEVALDYVSENYGLMYEYYQGYSSISSILSGIALRLSTQELIDKFELVIENHGQNLSSIASSLESYLTLANYELNWYNDNSPAIISWLSALYEDTSATTDYRLPTNVIPETYEIYVTPYIVEGNFTFDGIVDIVTNVVMATKTIVLHTDEITWNEITVTSNGIEVEIVNVTYVSTYHFLTIELNSTLPAGSVVHINVVYMGILNTVMRGFYRSSYINDDGETRWLAATHLEPTGARKMFPCFDEPALKAKFIVHVNRPEDYNVISNMPLNFSSSAVDGRVWDTFEQTVTMSTYLLAVIVSDFTSLTNETANFSVWARPNAINQAAYALSIGPPLVTLLENLIDHEYQLPKLDMVALPDFRSGAMENWGLLTYRETRMLVDDEHTSTPDKQVIANVIAHEVTHQWFGNLVSPEWWKYLWLNEGFARYYQYHATSGVETTWGLQSQFVVEQHQVVFAADSLTSTHAMSYDVYSPTQIRNIFDSISYAKAASVIRMMEKSFGGVLFHNALHDYLEARQYDYAAPEHLWEAFQAQVNATNFELDASIKTIMDTWVNQAGYPVLNVTIAAGTATLSQEKFLLRNTINASTEQTWWIPVTWTTQSDPQFTNTTPTYWLSTQKSNITVNNGTDEWIIFNLQESGYYRVNYDTQSWLRIINALKTEDTTIIHELNRASVIDDLCNLARMGYVEYEILLEATQYLKRETNYLPWRAAFNGLTYLNRRFAGTDSYDLYKQHILAILDTEYENLGFSDIDGEDYFDTLLRRYVLSWACNFGYADCISTSQELFAAWRANSSATIPVNQRTAVYCTAIKHGTSEDWEFLWEQYQESNVATENLVILDALGCSENTTILHDYLTYAITDFAESGIRSQDSSTVFSSVYGAGLIGAEYVLDFVEDHYAEMYEYYADYSSIASILSGVSTRLSTQELVDKFELFITNNSGNLSSISSSLYSYLNLANFELKWFEDNSPGIIEWLSKTYAEESTSVNYRLPTNILPETYDIYLTPYIEINNFTFSGEVQIVMNVVNETSEIVLHAFELTIQEIFVYENAINILTISSTNYDSVTHKLTLSFGTTFSAGTSITVYIAYTGILNNEMKGFYRSSYTAEDGSTRWIATTQFQPTHARRAFPCFDEPSFKAKFTVNIETPEGYHSISNMPWSQSVTSTTANRTWDSFEQTVTMSSYLIAFIVSDFESIENENEDFRVWARPNAIEHGEYALSIGQEILDVLAEYTGVAYPLAKMDMAAIPDFSAGAMENWGLVTYREYGLLSNDNVTSATYKKYINTIVAHELVHMWFGNLVTCEWWDYTWLNEGFAQYYQFFVGEAVEPEGKLLQQFVVYGLHSAMETDATASIRAMNNDVSTPSEISNGFDTIAYAKSASVIRMMQHSFGATLFASALHNYLEENQYNTSNPDKLWAAIQTQVDQNGTLDTVGQTVKTLMDSWVTQSGYPVVNASLSSGVVTLTQERFLLNRTSTSVTNYTFWIPVTYTTESDADFESTSPKLWFGESSTSINLGIADEWLILNVQEVGYYRVNYDKDSWSRIISGLQSSEFEKIHELNRAQIIDDLLNLARSGYVEYSLALEATLYLKQETNHLPWKAFFNGIAFLNRRFIGQSIKERFDEYVLNVIDEVYEYVGLSDVDGEGQLNELNRQLIATSACNYGHTDCIEQAQTLFANWRNDNSQWITPNIRPAVYCTALKYGTYEDWDFLWEQYGTTNFGSEQVVILNALGCTTNTTILSNYLHYGISTDHGIRKQDSSTVFSSVYGSGQIGLELTLDFIIDHYNDMYEYYENWSSVASVFSGVATRLSTEEQIATFETFVTVNTEVVAENLTALVSYVNSAKSNLNWYEENSPAIIAWLETQFEDDVTTESPSEGSSSTTTEITEVTTTEYLDSGGATPSVNIITITVVLILTFSLHEFYVGSLSHI</sequence>
<keyword evidence="9" id="KW-0482">Metalloprotease</keyword>
<evidence type="ECO:0000256" key="8">
    <source>
        <dbReference type="ARBA" id="ARBA00022833"/>
    </source>
</evidence>
<dbReference type="Proteomes" id="UP000829291">
    <property type="component" value="Chromosome 2"/>
</dbReference>
<feature type="domain" description="ERAP1-like C-terminal" evidence="13">
    <location>
        <begin position="2334"/>
        <end position="2640"/>
    </location>
</feature>
<dbReference type="Pfam" id="PF17900">
    <property type="entry name" value="Peptidase_M1_N"/>
    <property type="match status" value="4"/>
</dbReference>
<evidence type="ECO:0000256" key="2">
    <source>
        <dbReference type="ARBA" id="ARBA00004609"/>
    </source>
</evidence>
<gene>
    <name evidence="16 17" type="primary">LOC107222618</name>
</gene>
<evidence type="ECO:0000256" key="11">
    <source>
        <dbReference type="SAM" id="SignalP"/>
    </source>
</evidence>
<dbReference type="OrthoDB" id="10031169at2759"/>
<evidence type="ECO:0000256" key="3">
    <source>
        <dbReference type="ARBA" id="ARBA00010136"/>
    </source>
</evidence>
<evidence type="ECO:0000313" key="16">
    <source>
        <dbReference type="RefSeq" id="XP_015517534.2"/>
    </source>
</evidence>
<feature type="domain" description="Peptidase M1 membrane alanine aminopeptidase" evidence="12">
    <location>
        <begin position="2915"/>
        <end position="3141"/>
    </location>
</feature>
<reference evidence="16 17" key="1">
    <citation type="submission" date="2025-05" db="UniProtKB">
        <authorList>
            <consortium name="RefSeq"/>
        </authorList>
    </citation>
    <scope>IDENTIFICATION</scope>
    <source>
        <tissue evidence="16 17">Thorax and Abdomen</tissue>
    </source>
</reference>
<evidence type="ECO:0000256" key="10">
    <source>
        <dbReference type="ARBA" id="ARBA00023288"/>
    </source>
</evidence>
<dbReference type="GO" id="GO:0016285">
    <property type="term" value="F:alanyl aminopeptidase activity"/>
    <property type="evidence" value="ECO:0007669"/>
    <property type="project" value="UniProtKB-EC"/>
</dbReference>
<feature type="domain" description="ERAP1-like C-terminal" evidence="13">
    <location>
        <begin position="575"/>
        <end position="882"/>
    </location>
</feature>
<dbReference type="InterPro" id="IPR045357">
    <property type="entry name" value="Aminopeptidase_N-like_N"/>
</dbReference>
<dbReference type="Gene3D" id="2.60.40.1730">
    <property type="entry name" value="tricorn interacting facor f3 domain"/>
    <property type="match status" value="4"/>
</dbReference>
<proteinExistence type="inferred from homology"/>
<comment type="similarity">
    <text evidence="3">Belongs to the peptidase M1 family.</text>
</comment>
<dbReference type="Gene3D" id="1.25.50.20">
    <property type="match status" value="4"/>
</dbReference>
<accession>A0A6J0BSQ7</accession>
<dbReference type="GO" id="GO:0005615">
    <property type="term" value="C:extracellular space"/>
    <property type="evidence" value="ECO:0007669"/>
    <property type="project" value="TreeGrafter"/>
</dbReference>
<dbReference type="Pfam" id="PF11838">
    <property type="entry name" value="ERAP1_C"/>
    <property type="match status" value="4"/>
</dbReference>
<dbReference type="GO" id="GO:0008270">
    <property type="term" value="F:zinc ion binding"/>
    <property type="evidence" value="ECO:0007669"/>
    <property type="project" value="InterPro"/>
</dbReference>
<organism evidence="15 16">
    <name type="scientific">Neodiprion lecontei</name>
    <name type="common">Redheaded pine sawfly</name>
    <dbReference type="NCBI Taxonomy" id="441921"/>
    <lineage>
        <taxon>Eukaryota</taxon>
        <taxon>Metazoa</taxon>
        <taxon>Ecdysozoa</taxon>
        <taxon>Arthropoda</taxon>
        <taxon>Hexapoda</taxon>
        <taxon>Insecta</taxon>
        <taxon>Pterygota</taxon>
        <taxon>Neoptera</taxon>
        <taxon>Endopterygota</taxon>
        <taxon>Hymenoptera</taxon>
        <taxon>Tenthredinoidea</taxon>
        <taxon>Diprionidae</taxon>
        <taxon>Diprioninae</taxon>
        <taxon>Neodiprion</taxon>
    </lineage>
</organism>
<dbReference type="GO" id="GO:0098552">
    <property type="term" value="C:side of membrane"/>
    <property type="evidence" value="ECO:0007669"/>
    <property type="project" value="UniProtKB-KW"/>
</dbReference>
<keyword evidence="11" id="KW-0732">Signal</keyword>
<dbReference type="InterPro" id="IPR024571">
    <property type="entry name" value="ERAP1-like_C_dom"/>
</dbReference>
<dbReference type="GO" id="GO:0042277">
    <property type="term" value="F:peptide binding"/>
    <property type="evidence" value="ECO:0007669"/>
    <property type="project" value="TreeGrafter"/>
</dbReference>
<keyword evidence="4" id="KW-0472">Membrane</keyword>
<dbReference type="InterPro" id="IPR027268">
    <property type="entry name" value="Peptidase_M4/M1_CTD_sf"/>
</dbReference>
<keyword evidence="4" id="KW-0325">Glycoprotein</keyword>
<keyword evidence="8" id="KW-0862">Zinc</keyword>
<feature type="domain" description="ERAP1-like C-terminal" evidence="13">
    <location>
        <begin position="3218"/>
        <end position="3521"/>
    </location>
</feature>
<dbReference type="GO" id="GO:0005737">
    <property type="term" value="C:cytoplasm"/>
    <property type="evidence" value="ECO:0007669"/>
    <property type="project" value="TreeGrafter"/>
</dbReference>
<feature type="domain" description="Aminopeptidase N-like N-terminal" evidence="14">
    <location>
        <begin position="52"/>
        <end position="238"/>
    </location>
</feature>
<feature type="domain" description="Peptidase M1 membrane alanine aminopeptidase" evidence="12">
    <location>
        <begin position="2032"/>
        <end position="2256"/>
    </location>
</feature>
<evidence type="ECO:0000259" key="13">
    <source>
        <dbReference type="Pfam" id="PF11838"/>
    </source>
</evidence>
<evidence type="ECO:0000256" key="6">
    <source>
        <dbReference type="ARBA" id="ARBA00022723"/>
    </source>
</evidence>
<dbReference type="PANTHER" id="PTHR11533:SF301">
    <property type="entry name" value="AMINOPEPTIDASE"/>
    <property type="match status" value="1"/>
</dbReference>